<keyword evidence="2" id="KW-0963">Cytoplasm</keyword>
<dbReference type="CDD" id="cd17536">
    <property type="entry name" value="REC_YesN-like"/>
    <property type="match status" value="1"/>
</dbReference>
<dbReference type="EMBL" id="JACHXJ010000002">
    <property type="protein sequence ID" value="MBB3127744.1"/>
    <property type="molecule type" value="Genomic_DNA"/>
</dbReference>
<dbReference type="GO" id="GO:0000160">
    <property type="term" value="P:phosphorelay signal transduction system"/>
    <property type="evidence" value="ECO:0007669"/>
    <property type="project" value="UniProtKB-KW"/>
</dbReference>
<dbReference type="InterPro" id="IPR041522">
    <property type="entry name" value="CdaR_GGDEF"/>
</dbReference>
<dbReference type="Pfam" id="PF00072">
    <property type="entry name" value="Response_reg"/>
    <property type="match status" value="1"/>
</dbReference>
<reference evidence="11 12" key="1">
    <citation type="submission" date="2020-08" db="EMBL/GenBank/DDBJ databases">
        <title>Genomic Encyclopedia of Type Strains, Phase III (KMG-III): the genomes of soil and plant-associated and newly described type strains.</title>
        <authorList>
            <person name="Whitman W."/>
        </authorList>
    </citation>
    <scope>NUCLEOTIDE SEQUENCE [LARGE SCALE GENOMIC DNA]</scope>
    <source>
        <strain evidence="11 12">CECT 5831</strain>
    </source>
</reference>
<evidence type="ECO:0000256" key="2">
    <source>
        <dbReference type="ARBA" id="ARBA00022490"/>
    </source>
</evidence>
<evidence type="ECO:0000313" key="11">
    <source>
        <dbReference type="EMBL" id="MBB3127744.1"/>
    </source>
</evidence>
<evidence type="ECO:0000259" key="9">
    <source>
        <dbReference type="PROSITE" id="PS01124"/>
    </source>
</evidence>
<evidence type="ECO:0000256" key="1">
    <source>
        <dbReference type="ARBA" id="ARBA00004496"/>
    </source>
</evidence>
<dbReference type="PROSITE" id="PS50110">
    <property type="entry name" value="RESPONSE_REGULATORY"/>
    <property type="match status" value="1"/>
</dbReference>
<evidence type="ECO:0000313" key="12">
    <source>
        <dbReference type="Proteomes" id="UP000517523"/>
    </source>
</evidence>
<dbReference type="SMART" id="SM00342">
    <property type="entry name" value="HTH_ARAC"/>
    <property type="match status" value="1"/>
</dbReference>
<feature type="domain" description="HTH araC/xylS-type" evidence="9">
    <location>
        <begin position="450"/>
        <end position="549"/>
    </location>
</feature>
<dbReference type="PANTHER" id="PTHR42713">
    <property type="entry name" value="HISTIDINE KINASE-RELATED"/>
    <property type="match status" value="1"/>
</dbReference>
<evidence type="ECO:0000256" key="7">
    <source>
        <dbReference type="ARBA" id="ARBA00023163"/>
    </source>
</evidence>
<dbReference type="GO" id="GO:0005737">
    <property type="term" value="C:cytoplasm"/>
    <property type="evidence" value="ECO:0007669"/>
    <property type="project" value="UniProtKB-SubCell"/>
</dbReference>
<dbReference type="PROSITE" id="PS01124">
    <property type="entry name" value="HTH_ARAC_FAMILY_2"/>
    <property type="match status" value="1"/>
</dbReference>
<dbReference type="InterPro" id="IPR018060">
    <property type="entry name" value="HTH_AraC"/>
</dbReference>
<feature type="domain" description="Response regulatory" evidence="10">
    <location>
        <begin position="4"/>
        <end position="121"/>
    </location>
</feature>
<dbReference type="Gene3D" id="3.40.50.2300">
    <property type="match status" value="1"/>
</dbReference>
<evidence type="ECO:0000256" key="8">
    <source>
        <dbReference type="PROSITE-ProRule" id="PRU00169"/>
    </source>
</evidence>
<evidence type="ECO:0000256" key="4">
    <source>
        <dbReference type="ARBA" id="ARBA00023012"/>
    </source>
</evidence>
<dbReference type="InterPro" id="IPR051552">
    <property type="entry name" value="HptR"/>
</dbReference>
<dbReference type="SMART" id="SM00448">
    <property type="entry name" value="REC"/>
    <property type="match status" value="1"/>
</dbReference>
<evidence type="ECO:0000256" key="6">
    <source>
        <dbReference type="ARBA" id="ARBA00023125"/>
    </source>
</evidence>
<comment type="subcellular location">
    <subcellularLocation>
        <location evidence="1">Cytoplasm</location>
    </subcellularLocation>
</comment>
<comment type="caution">
    <text evidence="11">The sequence shown here is derived from an EMBL/GenBank/DDBJ whole genome shotgun (WGS) entry which is preliminary data.</text>
</comment>
<dbReference type="InterPro" id="IPR020449">
    <property type="entry name" value="Tscrpt_reg_AraC-type_HTH"/>
</dbReference>
<dbReference type="InterPro" id="IPR011006">
    <property type="entry name" value="CheY-like_superfamily"/>
</dbReference>
<evidence type="ECO:0000256" key="3">
    <source>
        <dbReference type="ARBA" id="ARBA00022553"/>
    </source>
</evidence>
<dbReference type="SUPFAM" id="SSF46689">
    <property type="entry name" value="Homeodomain-like"/>
    <property type="match status" value="2"/>
</dbReference>
<keyword evidence="4" id="KW-0902">Two-component regulatory system</keyword>
<dbReference type="PRINTS" id="PR00032">
    <property type="entry name" value="HTHARAC"/>
</dbReference>
<dbReference type="InterPro" id="IPR001789">
    <property type="entry name" value="Sig_transdc_resp-reg_receiver"/>
</dbReference>
<keyword evidence="3 8" id="KW-0597">Phosphoprotein</keyword>
<dbReference type="SUPFAM" id="SSF52172">
    <property type="entry name" value="CheY-like"/>
    <property type="match status" value="1"/>
</dbReference>
<dbReference type="InterPro" id="IPR009057">
    <property type="entry name" value="Homeodomain-like_sf"/>
</dbReference>
<sequence length="556" mass="63778">MMYKLLLVEDEEDVRDGLVEEISWELHGFQVTGTAENGREALEWMEKEMPDIVVTDIQMPFMNGLELAAWIRDHAPSTKIIILTGYDEFEYAQKAIKLQIDEYVLKPFSSRELMDVLLKVKTHMDAERAEKENVQLLMEHYRKSIPVLRELFLSSLVTRRLTPEEYREKGASYGISLDGQTFMASIIRPDPVQGEREVREEEEDPAAALSLKYSEDRYLLLFAVYNVAAEICQLRQGFKAFIHHNDCVLLSMLPEVDESAAAQRTLELLEEIRLNVNKYLKLTVTAGAGSVYRSPGDVFDSYGEASQALDYRPILGNNRVIWIDDVEQRKADPLVFDNQKEQELVRSIRVGTAEELAETVRRMFDGLESSKVSVQDCQVYIIGVLTAVIRVAKEFGVELEEVFGRGSLPFADMYHYNNLQELREWIHRVSSRLMLTIAQGRQSGYNQLVEDAKAYIHAHYRESDISINKVCRHLHISTGYFSSIFKKEMKMTFVAYLLHVRMEAAKEMLRSTSLKAFEIAETLGFADPNYFSFCFRKKFGITPKEYRNGHGGGESA</sequence>
<evidence type="ECO:0000259" key="10">
    <source>
        <dbReference type="PROSITE" id="PS50110"/>
    </source>
</evidence>
<dbReference type="Pfam" id="PF12833">
    <property type="entry name" value="HTH_18"/>
    <property type="match status" value="1"/>
</dbReference>
<organism evidence="11 12">
    <name type="scientific">Paenibacillus rhizosphaerae</name>
    <dbReference type="NCBI Taxonomy" id="297318"/>
    <lineage>
        <taxon>Bacteria</taxon>
        <taxon>Bacillati</taxon>
        <taxon>Bacillota</taxon>
        <taxon>Bacilli</taxon>
        <taxon>Bacillales</taxon>
        <taxon>Paenibacillaceae</taxon>
        <taxon>Paenibacillus</taxon>
    </lineage>
</organism>
<proteinExistence type="predicted"/>
<dbReference type="Pfam" id="PF17853">
    <property type="entry name" value="GGDEF_2"/>
    <property type="match status" value="1"/>
</dbReference>
<dbReference type="GO" id="GO:0003700">
    <property type="term" value="F:DNA-binding transcription factor activity"/>
    <property type="evidence" value="ECO:0007669"/>
    <property type="project" value="InterPro"/>
</dbReference>
<evidence type="ECO:0000256" key="5">
    <source>
        <dbReference type="ARBA" id="ARBA00023015"/>
    </source>
</evidence>
<dbReference type="AlphaFoldDB" id="A0A839TLL6"/>
<keyword evidence="5" id="KW-0805">Transcription regulation</keyword>
<dbReference type="RefSeq" id="WP_312887200.1">
    <property type="nucleotide sequence ID" value="NZ_JACHXJ010000002.1"/>
</dbReference>
<dbReference type="Proteomes" id="UP000517523">
    <property type="component" value="Unassembled WGS sequence"/>
</dbReference>
<protein>
    <submittedName>
        <fullName evidence="11">Two-component system response regulator YesN</fullName>
    </submittedName>
</protein>
<name>A0A839TLL6_9BACL</name>
<accession>A0A839TLL6</accession>
<dbReference type="Gene3D" id="1.10.10.60">
    <property type="entry name" value="Homeodomain-like"/>
    <property type="match status" value="2"/>
</dbReference>
<dbReference type="GO" id="GO:0043565">
    <property type="term" value="F:sequence-specific DNA binding"/>
    <property type="evidence" value="ECO:0007669"/>
    <property type="project" value="InterPro"/>
</dbReference>
<keyword evidence="7" id="KW-0804">Transcription</keyword>
<feature type="modified residue" description="4-aspartylphosphate" evidence="8">
    <location>
        <position position="56"/>
    </location>
</feature>
<keyword evidence="6" id="KW-0238">DNA-binding</keyword>
<dbReference type="PANTHER" id="PTHR42713:SF3">
    <property type="entry name" value="TRANSCRIPTIONAL REGULATORY PROTEIN HPTR"/>
    <property type="match status" value="1"/>
</dbReference>
<gene>
    <name evidence="11" type="ORF">FHS19_002398</name>
</gene>